<evidence type="ECO:0000256" key="2">
    <source>
        <dbReference type="ARBA" id="ARBA00005927"/>
    </source>
</evidence>
<dbReference type="GO" id="GO:0012507">
    <property type="term" value="C:ER to Golgi transport vesicle membrane"/>
    <property type="evidence" value="ECO:0007669"/>
    <property type="project" value="TreeGrafter"/>
</dbReference>
<evidence type="ECO:0000313" key="8">
    <source>
        <dbReference type="Proteomes" id="UP000265520"/>
    </source>
</evidence>
<dbReference type="Proteomes" id="UP000265520">
    <property type="component" value="Unassembled WGS sequence"/>
</dbReference>
<evidence type="ECO:0000259" key="6">
    <source>
        <dbReference type="Pfam" id="PF12931"/>
    </source>
</evidence>
<dbReference type="AlphaFoldDB" id="A0A392R8S9"/>
<dbReference type="EMBL" id="LXQA010200922">
    <property type="protein sequence ID" value="MCI33038.1"/>
    <property type="molecule type" value="Genomic_DNA"/>
</dbReference>
<comment type="subcellular location">
    <subcellularLocation>
        <location evidence="1">Endoplasmic reticulum</location>
    </subcellularLocation>
</comment>
<feature type="non-terminal residue" evidence="7">
    <location>
        <position position="49"/>
    </location>
</feature>
<dbReference type="PANTHER" id="PTHR13402:SF6">
    <property type="entry name" value="SECRETORY 16, ISOFORM I"/>
    <property type="match status" value="1"/>
</dbReference>
<keyword evidence="3" id="KW-0813">Transport</keyword>
<keyword evidence="7" id="KW-0804">Transcription</keyword>
<dbReference type="GO" id="GO:0070971">
    <property type="term" value="C:endoplasmic reticulum exit site"/>
    <property type="evidence" value="ECO:0007669"/>
    <property type="project" value="TreeGrafter"/>
</dbReference>
<organism evidence="7 8">
    <name type="scientific">Trifolium medium</name>
    <dbReference type="NCBI Taxonomy" id="97028"/>
    <lineage>
        <taxon>Eukaryota</taxon>
        <taxon>Viridiplantae</taxon>
        <taxon>Streptophyta</taxon>
        <taxon>Embryophyta</taxon>
        <taxon>Tracheophyta</taxon>
        <taxon>Spermatophyta</taxon>
        <taxon>Magnoliopsida</taxon>
        <taxon>eudicotyledons</taxon>
        <taxon>Gunneridae</taxon>
        <taxon>Pentapetalae</taxon>
        <taxon>rosids</taxon>
        <taxon>fabids</taxon>
        <taxon>Fabales</taxon>
        <taxon>Fabaceae</taxon>
        <taxon>Papilionoideae</taxon>
        <taxon>50 kb inversion clade</taxon>
        <taxon>NPAAA clade</taxon>
        <taxon>Hologalegina</taxon>
        <taxon>IRL clade</taxon>
        <taxon>Trifolieae</taxon>
        <taxon>Trifolium</taxon>
    </lineage>
</organism>
<evidence type="ECO:0000256" key="5">
    <source>
        <dbReference type="ARBA" id="ARBA00022892"/>
    </source>
</evidence>
<comment type="caution">
    <text evidence="7">The sequence shown here is derived from an EMBL/GenBank/DDBJ whole genome shotgun (WGS) entry which is preliminary data.</text>
</comment>
<dbReference type="Pfam" id="PF12931">
    <property type="entry name" value="TPR_Sec16"/>
    <property type="match status" value="1"/>
</dbReference>
<keyword evidence="5" id="KW-0931">ER-Golgi transport</keyword>
<dbReference type="GO" id="GO:0016192">
    <property type="term" value="P:vesicle-mediated transport"/>
    <property type="evidence" value="ECO:0007669"/>
    <property type="project" value="UniProtKB-KW"/>
</dbReference>
<dbReference type="GO" id="GO:0070973">
    <property type="term" value="P:protein localization to endoplasmic reticulum exit site"/>
    <property type="evidence" value="ECO:0007669"/>
    <property type="project" value="TreeGrafter"/>
</dbReference>
<reference evidence="7 8" key="1">
    <citation type="journal article" date="2018" name="Front. Plant Sci.">
        <title>Red Clover (Trifolium pratense) and Zigzag Clover (T. medium) - A Picture of Genomic Similarities and Differences.</title>
        <authorList>
            <person name="Dluhosova J."/>
            <person name="Istvanek J."/>
            <person name="Nedelnik J."/>
            <person name="Repkova J."/>
        </authorList>
    </citation>
    <scope>NUCLEOTIDE SEQUENCE [LARGE SCALE GENOMIC DNA]</scope>
    <source>
        <strain evidence="8">cv. 10/8</strain>
        <tissue evidence="7">Leaf</tissue>
    </source>
</reference>
<dbReference type="GO" id="GO:0007030">
    <property type="term" value="P:Golgi organization"/>
    <property type="evidence" value="ECO:0007669"/>
    <property type="project" value="TreeGrafter"/>
</dbReference>
<evidence type="ECO:0000313" key="7">
    <source>
        <dbReference type="EMBL" id="MCI33038.1"/>
    </source>
</evidence>
<keyword evidence="7" id="KW-0240">DNA-directed RNA polymerase</keyword>
<comment type="similarity">
    <text evidence="2">Belongs to the SEC16 family.</text>
</comment>
<feature type="domain" description="Sec16 Sec23-binding" evidence="6">
    <location>
        <begin position="1"/>
        <end position="48"/>
    </location>
</feature>
<evidence type="ECO:0000256" key="4">
    <source>
        <dbReference type="ARBA" id="ARBA00022824"/>
    </source>
</evidence>
<name>A0A392R8S9_9FABA</name>
<accession>A0A392R8S9</accession>
<sequence>MLAEVGKVSDSLKYCQAVLKSLKTGRAPEVETWKQMLSSLEERIRTHQQ</sequence>
<dbReference type="PANTHER" id="PTHR13402">
    <property type="entry name" value="RGPR-RELATED"/>
    <property type="match status" value="1"/>
</dbReference>
<evidence type="ECO:0000256" key="1">
    <source>
        <dbReference type="ARBA" id="ARBA00004240"/>
    </source>
</evidence>
<keyword evidence="8" id="KW-1185">Reference proteome</keyword>
<dbReference type="GO" id="GO:0000428">
    <property type="term" value="C:DNA-directed RNA polymerase complex"/>
    <property type="evidence" value="ECO:0007669"/>
    <property type="project" value="UniProtKB-KW"/>
</dbReference>
<protein>
    <submittedName>
        <fullName evidence="7">DNA-directed RNA polymerase subunit beta</fullName>
    </submittedName>
</protein>
<dbReference type="InterPro" id="IPR024298">
    <property type="entry name" value="Sec16_Sec23-bd"/>
</dbReference>
<keyword evidence="4" id="KW-0256">Endoplasmic reticulum</keyword>
<evidence type="ECO:0000256" key="3">
    <source>
        <dbReference type="ARBA" id="ARBA00022448"/>
    </source>
</evidence>
<proteinExistence type="inferred from homology"/>